<gene>
    <name evidence="1" type="ORF">DXG03_006430</name>
</gene>
<sequence length="86" mass="9937">RSHQVHLHQRLVSYLPLLQLRTRMLSYPSRVPLSSRLQEMQLYSPRRKQLHGGHPYMKSSNMACSRHTSGIIIGTQTVQHPAPLQI</sequence>
<feature type="non-terminal residue" evidence="1">
    <location>
        <position position="1"/>
    </location>
</feature>
<evidence type="ECO:0000313" key="2">
    <source>
        <dbReference type="Proteomes" id="UP000775547"/>
    </source>
</evidence>
<organism evidence="1 2">
    <name type="scientific">Asterophora parasitica</name>
    <dbReference type="NCBI Taxonomy" id="117018"/>
    <lineage>
        <taxon>Eukaryota</taxon>
        <taxon>Fungi</taxon>
        <taxon>Dikarya</taxon>
        <taxon>Basidiomycota</taxon>
        <taxon>Agaricomycotina</taxon>
        <taxon>Agaricomycetes</taxon>
        <taxon>Agaricomycetidae</taxon>
        <taxon>Agaricales</taxon>
        <taxon>Tricholomatineae</taxon>
        <taxon>Lyophyllaceae</taxon>
        <taxon>Asterophora</taxon>
    </lineage>
</organism>
<keyword evidence="2" id="KW-1185">Reference proteome</keyword>
<evidence type="ECO:0000313" key="1">
    <source>
        <dbReference type="EMBL" id="KAG5633987.1"/>
    </source>
</evidence>
<reference evidence="1" key="2">
    <citation type="submission" date="2021-10" db="EMBL/GenBank/DDBJ databases">
        <title>Phylogenomics reveals ancestral predisposition of the termite-cultivated fungus Termitomyces towards a domesticated lifestyle.</title>
        <authorList>
            <person name="Auxier B."/>
            <person name="Grum-Grzhimaylo A."/>
            <person name="Cardenas M.E."/>
            <person name="Lodge J.D."/>
            <person name="Laessoe T."/>
            <person name="Pedersen O."/>
            <person name="Smith M.E."/>
            <person name="Kuyper T.W."/>
            <person name="Franco-Molano E.A."/>
            <person name="Baroni T.J."/>
            <person name="Aanen D.K."/>
        </authorList>
    </citation>
    <scope>NUCLEOTIDE SEQUENCE</scope>
    <source>
        <strain evidence="1">AP01</strain>
        <tissue evidence="1">Mycelium</tissue>
    </source>
</reference>
<dbReference type="Proteomes" id="UP000775547">
    <property type="component" value="Unassembled WGS sequence"/>
</dbReference>
<accession>A0A9P7FSC8</accession>
<reference evidence="1" key="1">
    <citation type="submission" date="2020-07" db="EMBL/GenBank/DDBJ databases">
        <authorList>
            <person name="Nieuwenhuis M."/>
            <person name="Van De Peppel L.J.J."/>
        </authorList>
    </citation>
    <scope>NUCLEOTIDE SEQUENCE</scope>
    <source>
        <strain evidence="1">AP01</strain>
        <tissue evidence="1">Mycelium</tissue>
    </source>
</reference>
<dbReference type="AlphaFoldDB" id="A0A9P7FSC8"/>
<name>A0A9P7FSC8_9AGAR</name>
<proteinExistence type="predicted"/>
<comment type="caution">
    <text evidence="1">The sequence shown here is derived from an EMBL/GenBank/DDBJ whole genome shotgun (WGS) entry which is preliminary data.</text>
</comment>
<feature type="non-terminal residue" evidence="1">
    <location>
        <position position="86"/>
    </location>
</feature>
<dbReference type="EMBL" id="JABCKV010004200">
    <property type="protein sequence ID" value="KAG5633987.1"/>
    <property type="molecule type" value="Genomic_DNA"/>
</dbReference>
<protein>
    <submittedName>
        <fullName evidence="1">Uncharacterized protein</fullName>
    </submittedName>
</protein>